<dbReference type="AlphaFoldDB" id="A0ABD0LKN1"/>
<keyword evidence="2" id="KW-1185">Reference proteome</keyword>
<name>A0ABD0LKN1_9CAEN</name>
<gene>
    <name evidence="1" type="ORF">BaRGS_00008649</name>
</gene>
<evidence type="ECO:0000313" key="1">
    <source>
        <dbReference type="EMBL" id="KAK7500102.1"/>
    </source>
</evidence>
<proteinExistence type="predicted"/>
<comment type="caution">
    <text evidence="1">The sequence shown here is derived from an EMBL/GenBank/DDBJ whole genome shotgun (WGS) entry which is preliminary data.</text>
</comment>
<dbReference type="EMBL" id="JACVVK020000039">
    <property type="protein sequence ID" value="KAK7500102.1"/>
    <property type="molecule type" value="Genomic_DNA"/>
</dbReference>
<dbReference type="Proteomes" id="UP001519460">
    <property type="component" value="Unassembled WGS sequence"/>
</dbReference>
<feature type="non-terminal residue" evidence="1">
    <location>
        <position position="1"/>
    </location>
</feature>
<sequence>TGSEEMAHTGYIHDRVFRWYVKEHVIMSLARYCCFTLRAAGTWPEKLGANASSPEVSVTQEHGRILLRHLVEKGWLVRLQCFICSATHAKSQQRAACFCLRSDVKHSAIGHNVGHFSSSR</sequence>
<evidence type="ECO:0000313" key="2">
    <source>
        <dbReference type="Proteomes" id="UP001519460"/>
    </source>
</evidence>
<protein>
    <submittedName>
        <fullName evidence="1">Uncharacterized protein</fullName>
    </submittedName>
</protein>
<reference evidence="1 2" key="1">
    <citation type="journal article" date="2023" name="Sci. Data">
        <title>Genome assembly of the Korean intertidal mud-creeper Batillaria attramentaria.</title>
        <authorList>
            <person name="Patra A.K."/>
            <person name="Ho P.T."/>
            <person name="Jun S."/>
            <person name="Lee S.J."/>
            <person name="Kim Y."/>
            <person name="Won Y.J."/>
        </authorList>
    </citation>
    <scope>NUCLEOTIDE SEQUENCE [LARGE SCALE GENOMIC DNA]</scope>
    <source>
        <strain evidence="1">Wonlab-2016</strain>
    </source>
</reference>
<organism evidence="1 2">
    <name type="scientific">Batillaria attramentaria</name>
    <dbReference type="NCBI Taxonomy" id="370345"/>
    <lineage>
        <taxon>Eukaryota</taxon>
        <taxon>Metazoa</taxon>
        <taxon>Spiralia</taxon>
        <taxon>Lophotrochozoa</taxon>
        <taxon>Mollusca</taxon>
        <taxon>Gastropoda</taxon>
        <taxon>Caenogastropoda</taxon>
        <taxon>Sorbeoconcha</taxon>
        <taxon>Cerithioidea</taxon>
        <taxon>Batillariidae</taxon>
        <taxon>Batillaria</taxon>
    </lineage>
</organism>
<accession>A0ABD0LKN1</accession>